<dbReference type="KEGG" id="ccb:Clocel_2686"/>
<dbReference type="EMBL" id="CP002160">
    <property type="protein sequence ID" value="ADL52386.1"/>
    <property type="molecule type" value="Genomic_DNA"/>
</dbReference>
<dbReference type="eggNOG" id="COG1670">
    <property type="taxonomic scope" value="Bacteria"/>
</dbReference>
<evidence type="ECO:0000313" key="2">
    <source>
        <dbReference type="EMBL" id="ADL52386.1"/>
    </source>
</evidence>
<gene>
    <name evidence="2" type="ordered locus">Clocel_2686</name>
</gene>
<dbReference type="InterPro" id="IPR000182">
    <property type="entry name" value="GNAT_dom"/>
</dbReference>
<feature type="domain" description="N-acetyltransferase" evidence="1">
    <location>
        <begin position="7"/>
        <end position="172"/>
    </location>
</feature>
<sequence>MYFGEKIRLRAYEKEDAELAHKYFTTPETRKNIDIGIPYPISLREEEKWLETAVRDGECYTFAIETLEDSKYIGGCGINNIDRKNSVATVGISIGDEEYKGKGYGTDAMKTLVNFIFNEVNVNKVKLNVFSFNERAIKSYEKVGFKKEGVLRQEIYRFGKYYDVIVMGILKEEFLNK</sequence>
<proteinExistence type="predicted"/>
<dbReference type="AlphaFoldDB" id="D9SRF7"/>
<protein>
    <submittedName>
        <fullName evidence="2">GCN5-related N-acetyltransferase</fullName>
    </submittedName>
</protein>
<name>D9SRF7_CLOC7</name>
<evidence type="ECO:0000313" key="3">
    <source>
        <dbReference type="Proteomes" id="UP000002730"/>
    </source>
</evidence>
<dbReference type="InterPro" id="IPR016181">
    <property type="entry name" value="Acyl_CoA_acyltransferase"/>
</dbReference>
<dbReference type="Pfam" id="PF13302">
    <property type="entry name" value="Acetyltransf_3"/>
    <property type="match status" value="1"/>
</dbReference>
<dbReference type="SUPFAM" id="SSF55729">
    <property type="entry name" value="Acyl-CoA N-acyltransferases (Nat)"/>
    <property type="match status" value="1"/>
</dbReference>
<accession>D9SRF7</accession>
<evidence type="ECO:0000259" key="1">
    <source>
        <dbReference type="PROSITE" id="PS51186"/>
    </source>
</evidence>
<dbReference type="PANTHER" id="PTHR43415:SF3">
    <property type="entry name" value="GNAT-FAMILY ACETYLTRANSFERASE"/>
    <property type="match status" value="1"/>
</dbReference>
<dbReference type="GO" id="GO:0016747">
    <property type="term" value="F:acyltransferase activity, transferring groups other than amino-acyl groups"/>
    <property type="evidence" value="ECO:0007669"/>
    <property type="project" value="InterPro"/>
</dbReference>
<dbReference type="Proteomes" id="UP000002730">
    <property type="component" value="Chromosome"/>
</dbReference>
<dbReference type="OrthoDB" id="9795206at2"/>
<dbReference type="PROSITE" id="PS51186">
    <property type="entry name" value="GNAT"/>
    <property type="match status" value="1"/>
</dbReference>
<dbReference type="PANTHER" id="PTHR43415">
    <property type="entry name" value="SPERMIDINE N(1)-ACETYLTRANSFERASE"/>
    <property type="match status" value="1"/>
</dbReference>
<keyword evidence="3" id="KW-1185">Reference proteome</keyword>
<dbReference type="Gene3D" id="3.40.630.30">
    <property type="match status" value="1"/>
</dbReference>
<reference evidence="2 3" key="1">
    <citation type="submission" date="2010-08" db="EMBL/GenBank/DDBJ databases">
        <title>Complete sequence of Clostridium cellulovorans 743B.</title>
        <authorList>
            <consortium name="US DOE Joint Genome Institute"/>
            <person name="Lucas S."/>
            <person name="Copeland A."/>
            <person name="Lapidus A."/>
            <person name="Cheng J.-F."/>
            <person name="Bruce D."/>
            <person name="Goodwin L."/>
            <person name="Pitluck S."/>
            <person name="Chertkov O."/>
            <person name="Detter J.C."/>
            <person name="Han C."/>
            <person name="Tapia R."/>
            <person name="Land M."/>
            <person name="Hauser L."/>
            <person name="Chang Y.-J."/>
            <person name="Jeffries C."/>
            <person name="Kyrpides N."/>
            <person name="Ivanova N."/>
            <person name="Mikhailova N."/>
            <person name="Hemme C.L."/>
            <person name="Woyke T."/>
        </authorList>
    </citation>
    <scope>NUCLEOTIDE SEQUENCE [LARGE SCALE GENOMIC DNA]</scope>
    <source>
        <strain evidence="3">ATCC 35296 / DSM 3052 / OCM 3 / 743B</strain>
    </source>
</reference>
<organism evidence="2 3">
    <name type="scientific">Clostridium cellulovorans (strain ATCC 35296 / DSM 3052 / OCM 3 / 743B)</name>
    <dbReference type="NCBI Taxonomy" id="573061"/>
    <lineage>
        <taxon>Bacteria</taxon>
        <taxon>Bacillati</taxon>
        <taxon>Bacillota</taxon>
        <taxon>Clostridia</taxon>
        <taxon>Eubacteriales</taxon>
        <taxon>Clostridiaceae</taxon>
        <taxon>Clostridium</taxon>
    </lineage>
</organism>
<keyword evidence="2" id="KW-0808">Transferase</keyword>
<dbReference type="HOGENOM" id="CLU_013985_3_2_9"/>
<dbReference type="RefSeq" id="WP_010074503.1">
    <property type="nucleotide sequence ID" value="NC_014393.1"/>
</dbReference>
<dbReference type="STRING" id="573061.Clocel_2686"/>